<dbReference type="CDD" id="cd12380">
    <property type="entry name" value="RRM3_I_PABPs"/>
    <property type="match status" value="1"/>
</dbReference>
<feature type="domain" description="RRM" evidence="22">
    <location>
        <begin position="1635"/>
        <end position="1772"/>
    </location>
</feature>
<keyword evidence="12 19" id="KW-0833">Ubl conjugation pathway</keyword>
<dbReference type="InterPro" id="IPR034364">
    <property type="entry name" value="PABP_RRM1"/>
</dbReference>
<feature type="region of interest" description="Disordered" evidence="21">
    <location>
        <begin position="1912"/>
        <end position="1947"/>
    </location>
</feature>
<dbReference type="InterPro" id="IPR045305">
    <property type="entry name" value="RRM2_I_PABPs"/>
</dbReference>
<feature type="domain" description="HECT" evidence="23">
    <location>
        <begin position="849"/>
        <end position="1228"/>
    </location>
</feature>
<evidence type="ECO:0000313" key="25">
    <source>
        <dbReference type="EMBL" id="KOS41374.1"/>
    </source>
</evidence>
<dbReference type="InterPro" id="IPR036053">
    <property type="entry name" value="PABP-dom"/>
</dbReference>
<dbReference type="GO" id="GO:0010494">
    <property type="term" value="C:cytoplasmic stress granule"/>
    <property type="evidence" value="ECO:0007669"/>
    <property type="project" value="UniProtKB-ARBA"/>
</dbReference>
<feature type="region of interest" description="Disordered" evidence="21">
    <location>
        <begin position="1666"/>
        <end position="1729"/>
    </location>
</feature>
<dbReference type="PANTHER" id="PTHR45700">
    <property type="entry name" value="UBIQUITIN-PROTEIN LIGASE E3C"/>
    <property type="match status" value="1"/>
</dbReference>
<comment type="subcellular location">
    <subcellularLocation>
        <location evidence="3">Cytoplasm</location>
    </subcellularLocation>
    <subcellularLocation>
        <location evidence="2">Nucleus</location>
    </subcellularLocation>
</comment>
<evidence type="ECO:0000256" key="7">
    <source>
        <dbReference type="ARBA" id="ARBA00022448"/>
    </source>
</evidence>
<name>A0A0M8P4X7_9EURO</name>
<dbReference type="InterPro" id="IPR000504">
    <property type="entry name" value="RRM_dom"/>
</dbReference>
<gene>
    <name evidence="25" type="ORF">ACN38_g7762</name>
</gene>
<dbReference type="Gene3D" id="1.10.1900.10">
    <property type="entry name" value="c-terminal domain of poly(a) binding protein"/>
    <property type="match status" value="1"/>
</dbReference>
<evidence type="ECO:0000256" key="18">
    <source>
        <dbReference type="ARBA" id="ARBA00030979"/>
    </source>
</evidence>
<dbReference type="InterPro" id="IPR000569">
    <property type="entry name" value="HECT_dom"/>
</dbReference>
<keyword evidence="26" id="KW-1185">Reference proteome</keyword>
<evidence type="ECO:0000256" key="13">
    <source>
        <dbReference type="ARBA" id="ARBA00022816"/>
    </source>
</evidence>
<dbReference type="Gene3D" id="3.30.2410.10">
    <property type="entry name" value="Hect, E3 ligase catalytic domain"/>
    <property type="match status" value="1"/>
</dbReference>
<dbReference type="CDD" id="cd12378">
    <property type="entry name" value="RRM1_I_PABPs"/>
    <property type="match status" value="1"/>
</dbReference>
<dbReference type="FunFam" id="1.10.1900.10:FF:000004">
    <property type="entry name" value="Polyadenylate-binding protein"/>
    <property type="match status" value="1"/>
</dbReference>
<dbReference type="EC" id="2.3.2.26" evidence="5"/>
<evidence type="ECO:0000256" key="5">
    <source>
        <dbReference type="ARBA" id="ARBA00012485"/>
    </source>
</evidence>
<dbReference type="STRING" id="229535.A0A0M8P4X7"/>
<feature type="compositionally biased region" description="Polar residues" evidence="21">
    <location>
        <begin position="1"/>
        <end position="21"/>
    </location>
</feature>
<evidence type="ECO:0000256" key="4">
    <source>
        <dbReference type="ARBA" id="ARBA00008557"/>
    </source>
</evidence>
<protein>
    <recommendedName>
        <fullName evidence="6">Polyadenylate-binding protein, cytoplasmic and nuclear</fullName>
        <ecNumber evidence="5">2.3.2.26</ecNumber>
    </recommendedName>
    <alternativeName>
        <fullName evidence="18">Polyadenylate tail-binding protein</fullName>
    </alternativeName>
</protein>
<dbReference type="SMART" id="SM00360">
    <property type="entry name" value="RRM"/>
    <property type="match status" value="4"/>
</dbReference>
<evidence type="ECO:0000256" key="3">
    <source>
        <dbReference type="ARBA" id="ARBA00004496"/>
    </source>
</evidence>
<dbReference type="GO" id="GO:0000209">
    <property type="term" value="P:protein polyubiquitination"/>
    <property type="evidence" value="ECO:0007669"/>
    <property type="project" value="InterPro"/>
</dbReference>
<proteinExistence type="inferred from homology"/>
<dbReference type="GO" id="GO:0006417">
    <property type="term" value="P:regulation of translation"/>
    <property type="evidence" value="ECO:0007669"/>
    <property type="project" value="UniProtKB-KW"/>
</dbReference>
<dbReference type="EMBL" id="LHQQ01000134">
    <property type="protein sequence ID" value="KOS41374.1"/>
    <property type="molecule type" value="Genomic_DNA"/>
</dbReference>
<dbReference type="GO" id="GO:0006511">
    <property type="term" value="P:ubiquitin-dependent protein catabolic process"/>
    <property type="evidence" value="ECO:0007669"/>
    <property type="project" value="TreeGrafter"/>
</dbReference>
<keyword evidence="14" id="KW-0810">Translation regulation</keyword>
<evidence type="ECO:0000256" key="9">
    <source>
        <dbReference type="ARBA" id="ARBA00022664"/>
    </source>
</evidence>
<feature type="domain" description="RRM" evidence="22">
    <location>
        <begin position="1439"/>
        <end position="1516"/>
    </location>
</feature>
<evidence type="ECO:0000256" key="14">
    <source>
        <dbReference type="ARBA" id="ARBA00022845"/>
    </source>
</evidence>
<dbReference type="CDD" id="cd12379">
    <property type="entry name" value="RRM2_I_PABPs"/>
    <property type="match status" value="1"/>
</dbReference>
<evidence type="ECO:0000256" key="10">
    <source>
        <dbReference type="ARBA" id="ARBA00022679"/>
    </source>
</evidence>
<evidence type="ECO:0000259" key="22">
    <source>
        <dbReference type="PROSITE" id="PS50102"/>
    </source>
</evidence>
<feature type="domain" description="PABC" evidence="24">
    <location>
        <begin position="1942"/>
        <end position="2019"/>
    </location>
</feature>
<dbReference type="Gene3D" id="3.90.1750.10">
    <property type="entry name" value="Hect, E3 ligase catalytic domains"/>
    <property type="match status" value="1"/>
</dbReference>
<comment type="caution">
    <text evidence="25">The sequence shown here is derived from an EMBL/GenBank/DDBJ whole genome shotgun (WGS) entry which is preliminary data.</text>
</comment>
<dbReference type="InterPro" id="IPR006515">
    <property type="entry name" value="PABP_1234"/>
</dbReference>
<comment type="catalytic activity">
    <reaction evidence="1">
        <text>S-ubiquitinyl-[E2 ubiquitin-conjugating enzyme]-L-cysteine + [acceptor protein]-L-lysine = [E2 ubiquitin-conjugating enzyme]-L-cysteine + N(6)-ubiquitinyl-[acceptor protein]-L-lysine.</text>
        <dbReference type="EC" id="2.3.2.26"/>
    </reaction>
</comment>
<dbReference type="Pfam" id="PF00632">
    <property type="entry name" value="HECT"/>
    <property type="match status" value="1"/>
</dbReference>
<evidence type="ECO:0000256" key="8">
    <source>
        <dbReference type="ARBA" id="ARBA00022490"/>
    </source>
</evidence>
<dbReference type="GO" id="GO:0061630">
    <property type="term" value="F:ubiquitin protein ligase activity"/>
    <property type="evidence" value="ECO:0007669"/>
    <property type="project" value="UniProtKB-EC"/>
</dbReference>
<feature type="active site" description="Glycyl thioester intermediate" evidence="19">
    <location>
        <position position="1193"/>
    </location>
</feature>
<dbReference type="GO" id="GO:0006397">
    <property type="term" value="P:mRNA processing"/>
    <property type="evidence" value="ECO:0007669"/>
    <property type="project" value="UniProtKB-KW"/>
</dbReference>
<dbReference type="SUPFAM" id="SSF56204">
    <property type="entry name" value="Hect, E3 ligase catalytic domain"/>
    <property type="match status" value="1"/>
</dbReference>
<dbReference type="PROSITE" id="PS51309">
    <property type="entry name" value="PABC"/>
    <property type="match status" value="1"/>
</dbReference>
<feature type="compositionally biased region" description="Gly residues" evidence="21">
    <location>
        <begin position="1912"/>
        <end position="1930"/>
    </location>
</feature>
<feature type="compositionally biased region" description="Acidic residues" evidence="21">
    <location>
        <begin position="705"/>
        <end position="721"/>
    </location>
</feature>
<evidence type="ECO:0000256" key="16">
    <source>
        <dbReference type="ARBA" id="ARBA00023242"/>
    </source>
</evidence>
<dbReference type="OrthoDB" id="8068875at2759"/>
<dbReference type="InterPro" id="IPR002004">
    <property type="entry name" value="PABP_HYD_C"/>
</dbReference>
<keyword evidence="16" id="KW-0539">Nucleus</keyword>
<dbReference type="Gene3D" id="3.30.70.330">
    <property type="match status" value="4"/>
</dbReference>
<dbReference type="InterPro" id="IPR035983">
    <property type="entry name" value="Hect_E3_ubiquitin_ligase"/>
</dbReference>
<feature type="compositionally biased region" description="Basic and acidic residues" evidence="21">
    <location>
        <begin position="1683"/>
        <end position="1729"/>
    </location>
</feature>
<dbReference type="PROSITE" id="PS50102">
    <property type="entry name" value="RRM"/>
    <property type="match status" value="4"/>
</dbReference>
<dbReference type="SUPFAM" id="SSF63570">
    <property type="entry name" value="PABC (PABP) domain"/>
    <property type="match status" value="1"/>
</dbReference>
<feature type="region of interest" description="Disordered" evidence="21">
    <location>
        <begin position="2018"/>
        <end position="2044"/>
    </location>
</feature>
<dbReference type="SMART" id="SM00119">
    <property type="entry name" value="HECTc"/>
    <property type="match status" value="1"/>
</dbReference>
<dbReference type="InterPro" id="IPR012677">
    <property type="entry name" value="Nucleotide-bd_a/b_plait_sf"/>
</dbReference>
<evidence type="ECO:0000256" key="11">
    <source>
        <dbReference type="ARBA" id="ARBA00022737"/>
    </source>
</evidence>
<evidence type="ECO:0000259" key="24">
    <source>
        <dbReference type="PROSITE" id="PS51309"/>
    </source>
</evidence>
<comment type="similarity">
    <text evidence="4">Belongs to the polyadenylate-binding protein type-1 family.</text>
</comment>
<keyword evidence="10" id="KW-0808">Transferase</keyword>
<reference evidence="25 26" key="1">
    <citation type="submission" date="2015-08" db="EMBL/GenBank/DDBJ databases">
        <title>Genome sequencing of Penicillium nordicum.</title>
        <authorList>
            <person name="Nguyen H.D."/>
            <person name="Seifert K.A."/>
        </authorList>
    </citation>
    <scope>NUCLEOTIDE SEQUENCE [LARGE SCALE GENOMIC DNA]</scope>
    <source>
        <strain evidence="25 26">DAOMC 185683</strain>
    </source>
</reference>
<dbReference type="CDD" id="cd00078">
    <property type="entry name" value="HECTc"/>
    <property type="match status" value="1"/>
</dbReference>
<dbReference type="PROSITE" id="PS50096">
    <property type="entry name" value="IQ"/>
    <property type="match status" value="1"/>
</dbReference>
<evidence type="ECO:0000256" key="15">
    <source>
        <dbReference type="ARBA" id="ARBA00022884"/>
    </source>
</evidence>
<feature type="region of interest" description="Disordered" evidence="21">
    <location>
        <begin position="1"/>
        <end position="43"/>
    </location>
</feature>
<dbReference type="PANTHER" id="PTHR45700:SF2">
    <property type="entry name" value="UBIQUITIN-PROTEIN LIGASE E3C"/>
    <property type="match status" value="1"/>
</dbReference>
<dbReference type="GO" id="GO:0005634">
    <property type="term" value="C:nucleus"/>
    <property type="evidence" value="ECO:0007669"/>
    <property type="project" value="UniProtKB-SubCell"/>
</dbReference>
<dbReference type="SUPFAM" id="SSF54928">
    <property type="entry name" value="RNA-binding domain, RBD"/>
    <property type="match status" value="3"/>
</dbReference>
<dbReference type="Gene3D" id="3.30.2160.10">
    <property type="entry name" value="Hect, E3 ligase catalytic domain"/>
    <property type="match status" value="1"/>
</dbReference>
<feature type="domain" description="RRM" evidence="22">
    <location>
        <begin position="1532"/>
        <end position="1609"/>
    </location>
</feature>
<dbReference type="CDD" id="cd12381">
    <property type="entry name" value="RRM4_I_PABPs"/>
    <property type="match status" value="1"/>
</dbReference>
<evidence type="ECO:0000259" key="23">
    <source>
        <dbReference type="PROSITE" id="PS50237"/>
    </source>
</evidence>
<evidence type="ECO:0000256" key="12">
    <source>
        <dbReference type="ARBA" id="ARBA00022786"/>
    </source>
</evidence>
<evidence type="ECO:0000313" key="26">
    <source>
        <dbReference type="Proteomes" id="UP000037696"/>
    </source>
</evidence>
<evidence type="ECO:0000256" key="1">
    <source>
        <dbReference type="ARBA" id="ARBA00000885"/>
    </source>
</evidence>
<evidence type="ECO:0000256" key="21">
    <source>
        <dbReference type="SAM" id="MobiDB-lite"/>
    </source>
</evidence>
<keyword evidence="8" id="KW-0963">Cytoplasm</keyword>
<feature type="region of interest" description="Disordered" evidence="21">
    <location>
        <begin position="700"/>
        <end position="726"/>
    </location>
</feature>
<dbReference type="FunFam" id="3.30.2160.10:FF:000002">
    <property type="entry name" value="Putative Ubiquitin-protein ligase E3C"/>
    <property type="match status" value="1"/>
</dbReference>
<dbReference type="GO" id="GO:0003723">
    <property type="term" value="F:RNA binding"/>
    <property type="evidence" value="ECO:0007669"/>
    <property type="project" value="UniProtKB-UniRule"/>
</dbReference>
<dbReference type="Pfam" id="PF00076">
    <property type="entry name" value="RRM_1"/>
    <property type="match status" value="5"/>
</dbReference>
<dbReference type="Pfam" id="PF00658">
    <property type="entry name" value="MLLE"/>
    <property type="match status" value="1"/>
</dbReference>
<evidence type="ECO:0000256" key="2">
    <source>
        <dbReference type="ARBA" id="ARBA00004123"/>
    </source>
</evidence>
<dbReference type="InterPro" id="IPR044611">
    <property type="entry name" value="E3A/B/C-like"/>
</dbReference>
<dbReference type="InterPro" id="IPR035979">
    <property type="entry name" value="RBD_domain_sf"/>
</dbReference>
<sequence>MFQSFTGNSRRPRQVNLSGRATNPFAAFPGNSPTRHTPHAANPESAVAIAQRERALRQQERDRQTASRTVQRVWRGHYSRQATYKGWKSEWDIFEWERVTSALGFDDNRGPTTELERLECLARLSAPPYPTAEQCLDQLRPLVQFVGLVKKKEDVLRLVYFCNVFEQTFHALPTIATENDWTELLKRLAIAILHALGSATESPTHEAAVLPLLRTIVFLVDLIPKKMATVAKHYYQTMAFLTKNFKRREGTLSPEYVTNAVLALLRPITSETMTAYEALAMSYLTIPNLPAYLGELDGLAHQINYKLLAPAIESCIPLTKERLSTDDVESIEGRLWLLAYLIFFHRYALPGQANLQAPDLGFLNVVSGLLNSTSIYLTRCLEADENGLDSVRGPYLDQFVTDQVSSLVNQSSITGLLSRIKTSQLSHTDVSNNEYNASREAKILATYALNLLRVFPRRGDDIRVWLYLGSAPSADPTSDQPGAKIPAIKYFWSASKSSQIFETISKDSTRVLPLLQPPQDGDKEEQEQEWTIILLFFELYTFLLKVMDDEEFFSSASPFVASSSVLSSWTKESALPLKDIKDMTVFLKNLTFTLYWNVADLTKKGPVPSSAVDLRSYFSNTAQPSGPMERAEVETKKEINDLPGVTGIPLDYFKGLVTGLLRMLHERDSRRKFLPPNHWLMIDRFDMEGFIPAVVAEEEKRHEFQDDDEESEPDLLDEEYPEPSHLVGNSHARRLIHIQAMRNSQRRQAHNNALAAIAPRLEILRNMPFFIPFATRVQIFRQFIYRDQQRRRKGFVDPESWRLSVAQNAMINGSPEGAADILSRHHADIRRESVFEDAFSQYYGLGDGLKEPIQISFIDQFGAMEAGIDGGGVTKEFLTSITSQAFKTDDYESMFAENDHHLLYPSPIAVDQLKKVLSEAGLTTSSPEWQDDVRGLLRRYEFLGRIIGKCLYEGILVDVNFAPFFLLKWALTGGSRSAVKESSYRANLNDLKDLDEGLYQGLLQLKNYPGNVEDFGLDFTINNIIRMPSGANRTVTAGLKPNGSQTAVTNKNRLVYISYVARYRLQLQPALQTNAFLQGLGQIIQPAWLSMFNQSELQTLVSGDKADIDVEDLRRNTLYGGVYVIGDDNLEHPTIALFWQVMHEMTNEERQKVIRFVTSTPRAPLLGFSHLRPNFSIRDSSEDQERLPSTSTCVNLLKLPRYSDADILRSKLLYANQLLLNGSTFFLLLLQPSPPSCSLFLFREKSSFSFRILNRKIQNLKKTRKTQKKTFSSYLISSPIVRCVVWKIFFQRLHRLHFHLVMKTVAIMSAEAPTTAPVTDNVVAAAPEANGTPVEATSEAAGDANNQPHSASLYVGELDPSVTEAMLYELFSSIGQVASIRVCRDAVTRRSLGYAYVNYNNTADGERALEDLNYTLIKGKPCRIMWSQRDPALRKTGQGNVFIKNLDNAIDNKALHDTFAAFGNILSCKVAQDEFANSKGYGFVHYETAEAANNAIKHVNGMLLNDKKVFVGHHISKKDRQSKFEEMKANFTNIYIKNIDLEITDDEFRVMFEAFGEITSATLSHDQDGKSRGFGFVNYANHESAEAAVAEMNEKDVKTQKLYVGRAQKKHEREEELRKQYEAARMEKASKYQGVNLYVKNLTDDIDDEKLRDLFTPYGTITSAKVMRDAAERSPSPEGEEKEADKETKDSEEKEVKTEEKPEVKAEEPTEEKKAEEGEESEEKKTEKKAFGKSKGFGFVCFSSPDEASKAVTEMNQRMVNAKPLYVALAQRKDVRRSQLEASIQARNTIRQQQAAAAAGMPQPFMQPAVFYGAGQQGFMPPGQRGGMPFAPQAGMPMPNMPAGRPQYPGPFPQGGRGMPPNQQLPPNFQGMPMGMQAPGGIPNGMGYPMPQAFGRGGGGRGVPGMPMNMRGGPGFGRGGPQMGRGGGRGQPASGGQPAGGEPASANQALLSAPPAQQKQMLGEALYPKIQAQQPELAGKITGMLLEMDNAELLGLLDDEEALRGKVDEALNVYDEYMKNKGDGETEPKPQEAAKEAPVEENKS</sequence>
<keyword evidence="13" id="KW-0509">mRNA transport</keyword>
<organism evidence="25 26">
    <name type="scientific">Penicillium nordicum</name>
    <dbReference type="NCBI Taxonomy" id="229535"/>
    <lineage>
        <taxon>Eukaryota</taxon>
        <taxon>Fungi</taxon>
        <taxon>Dikarya</taxon>
        <taxon>Ascomycota</taxon>
        <taxon>Pezizomycotina</taxon>
        <taxon>Eurotiomycetes</taxon>
        <taxon>Eurotiomycetidae</taxon>
        <taxon>Eurotiales</taxon>
        <taxon>Aspergillaceae</taxon>
        <taxon>Penicillium</taxon>
    </lineage>
</organism>
<dbReference type="FunFam" id="3.30.70.330:FF:000384">
    <property type="entry name" value="Polyadenylate-binding protein"/>
    <property type="match status" value="1"/>
</dbReference>
<keyword evidence="11" id="KW-0677">Repeat</keyword>
<keyword evidence="15 20" id="KW-0694">RNA-binding</keyword>
<accession>A0A0M8P4X7</accession>
<evidence type="ECO:0000256" key="6">
    <source>
        <dbReference type="ARBA" id="ARBA00016348"/>
    </source>
</evidence>
<keyword evidence="7" id="KW-0813">Transport</keyword>
<dbReference type="SMART" id="SM00517">
    <property type="entry name" value="PolyA"/>
    <property type="match status" value="1"/>
</dbReference>
<dbReference type="NCBIfam" id="TIGR01628">
    <property type="entry name" value="PABP-1234"/>
    <property type="match status" value="1"/>
</dbReference>
<evidence type="ECO:0000256" key="20">
    <source>
        <dbReference type="PROSITE-ProRule" id="PRU00176"/>
    </source>
</evidence>
<dbReference type="FunFam" id="3.30.70.330:FF:000003">
    <property type="entry name" value="Polyadenylate-binding protein"/>
    <property type="match status" value="1"/>
</dbReference>
<comment type="function">
    <text evidence="17">Binds the poly(A) tail of mRNA. Appears to be an important mediator of the multiple roles of the poly(A) tail in mRNA biogenesis, stability and translation. In the nucleus, involved in both mRNA cleavage and polyadenylation. Is also required for efficient mRNA export to the cytoplasm. Acts in concert with a poly(A)-specific nuclease (PAN) to affect poly(A) tail shortening, which may occur concomitantly with either nucleocytoplasmic mRNA transport or translational initiation. In the cytoplasm, stimulates translation initiation and regulates mRNA decay through translation termination-coupled poly(A) shortening, probably mediated by PAN.</text>
</comment>
<keyword evidence="9" id="KW-0507">mRNA processing</keyword>
<dbReference type="GO" id="GO:0051028">
    <property type="term" value="P:mRNA transport"/>
    <property type="evidence" value="ECO:0007669"/>
    <property type="project" value="UniProtKB-KW"/>
</dbReference>
<dbReference type="FunFam" id="3.30.2410.10:FF:000044">
    <property type="entry name" value="Uncharacterized protein"/>
    <property type="match status" value="1"/>
</dbReference>
<evidence type="ECO:0000256" key="17">
    <source>
        <dbReference type="ARBA" id="ARBA00024761"/>
    </source>
</evidence>
<dbReference type="FunFam" id="3.30.70.330:FF:000355">
    <property type="entry name" value="Polyadenylate-binding protein"/>
    <property type="match status" value="1"/>
</dbReference>
<evidence type="ECO:0000256" key="19">
    <source>
        <dbReference type="PROSITE-ProRule" id="PRU00104"/>
    </source>
</evidence>
<feature type="domain" description="RRM" evidence="22">
    <location>
        <begin position="1351"/>
        <end position="1429"/>
    </location>
</feature>
<dbReference type="PROSITE" id="PS50237">
    <property type="entry name" value="HECT"/>
    <property type="match status" value="1"/>
</dbReference>
<dbReference type="Proteomes" id="UP000037696">
    <property type="component" value="Unassembled WGS sequence"/>
</dbReference>
<feature type="compositionally biased region" description="Low complexity" evidence="21">
    <location>
        <begin position="1931"/>
        <end position="1944"/>
    </location>
</feature>